<feature type="transmembrane region" description="Helical" evidence="5">
    <location>
        <begin position="336"/>
        <end position="356"/>
    </location>
</feature>
<feature type="transmembrane region" description="Helical" evidence="5">
    <location>
        <begin position="122"/>
        <end position="143"/>
    </location>
</feature>
<evidence type="ECO:0000256" key="2">
    <source>
        <dbReference type="ARBA" id="ARBA00022692"/>
    </source>
</evidence>
<name>A0A7W9GD01_9ACTN</name>
<dbReference type="GO" id="GO:0005886">
    <property type="term" value="C:plasma membrane"/>
    <property type="evidence" value="ECO:0007669"/>
    <property type="project" value="UniProtKB-SubCell"/>
</dbReference>
<sequence length="422" mass="43970">MSDPGPPAAVASVAQPSRVSGGFIAVYVLAYLGLYVAVMTPLLASLAIRLQQIDPSGKEAALGLVIGVGTLVNILMGPVIGLLSDNTTARLGRRRPWMLAGMPILVAGAVLTAVLASVPGVLLGYVVVQVGLSCMMTPLMAVMPDQVPEGQRGKVGGLLGFTAQIAGVGGFQLAGALGGSPLPLFLVPALIACAAVLVLVVVMRDRPLPEAERRPLDLRGLVRDLTFDPRRHRDFAWTWLGRFLVQFSLMFLSTYQLYFLTDHLGYKLTEVTGLLALTGGVGLVMTSVGAVVSGYLSDRLRRRKLFIYLAAACFAAGFVIVAFAGSFVSVLVGSQFILFGAGVFGAVDLAVVNDVLPNRESEAGKYMSLAGIASALPQSAAPVVAPLVLAIGGGGNYLLLFLVAAGVALAGGWTVRQIRGVR</sequence>
<dbReference type="CDD" id="cd06174">
    <property type="entry name" value="MFS"/>
    <property type="match status" value="1"/>
</dbReference>
<feature type="transmembrane region" description="Helical" evidence="5">
    <location>
        <begin position="184"/>
        <end position="203"/>
    </location>
</feature>
<feature type="transmembrane region" description="Helical" evidence="5">
    <location>
        <begin position="96"/>
        <end position="116"/>
    </location>
</feature>
<comment type="subcellular location">
    <subcellularLocation>
        <location evidence="1">Cell membrane</location>
        <topology evidence="1">Multi-pass membrane protein</topology>
    </subcellularLocation>
</comment>
<accession>A0A7W9GD01</accession>
<dbReference type="InterPro" id="IPR036259">
    <property type="entry name" value="MFS_trans_sf"/>
</dbReference>
<keyword evidence="2 5" id="KW-0812">Transmembrane</keyword>
<dbReference type="RefSeq" id="WP_185074795.1">
    <property type="nucleotide sequence ID" value="NZ_JACHMB010000001.1"/>
</dbReference>
<evidence type="ECO:0000256" key="1">
    <source>
        <dbReference type="ARBA" id="ARBA00004651"/>
    </source>
</evidence>
<feature type="transmembrane region" description="Helical" evidence="5">
    <location>
        <begin position="155"/>
        <end position="178"/>
    </location>
</feature>
<feature type="transmembrane region" description="Helical" evidence="5">
    <location>
        <begin position="397"/>
        <end position="415"/>
    </location>
</feature>
<feature type="transmembrane region" description="Helical" evidence="5">
    <location>
        <begin position="60"/>
        <end position="84"/>
    </location>
</feature>
<feature type="transmembrane region" description="Helical" evidence="5">
    <location>
        <begin position="368"/>
        <end position="391"/>
    </location>
</feature>
<organism evidence="7 8">
    <name type="scientific">Nonomuraea jabiensis</name>
    <dbReference type="NCBI Taxonomy" id="882448"/>
    <lineage>
        <taxon>Bacteria</taxon>
        <taxon>Bacillati</taxon>
        <taxon>Actinomycetota</taxon>
        <taxon>Actinomycetes</taxon>
        <taxon>Streptosporangiales</taxon>
        <taxon>Streptosporangiaceae</taxon>
        <taxon>Nonomuraea</taxon>
    </lineage>
</organism>
<dbReference type="InterPro" id="IPR011701">
    <property type="entry name" value="MFS"/>
</dbReference>
<dbReference type="Pfam" id="PF07690">
    <property type="entry name" value="MFS_1"/>
    <property type="match status" value="1"/>
</dbReference>
<evidence type="ECO:0000313" key="8">
    <source>
        <dbReference type="Proteomes" id="UP000579153"/>
    </source>
</evidence>
<comment type="caution">
    <text evidence="7">The sequence shown here is derived from an EMBL/GenBank/DDBJ whole genome shotgun (WGS) entry which is preliminary data.</text>
</comment>
<feature type="transmembrane region" description="Helical" evidence="5">
    <location>
        <begin position="305"/>
        <end position="330"/>
    </location>
</feature>
<dbReference type="Proteomes" id="UP000579153">
    <property type="component" value="Unassembled WGS sequence"/>
</dbReference>
<keyword evidence="3 5" id="KW-1133">Transmembrane helix</keyword>
<dbReference type="EMBL" id="JACHMB010000001">
    <property type="protein sequence ID" value="MBB5781509.1"/>
    <property type="molecule type" value="Genomic_DNA"/>
</dbReference>
<dbReference type="Gene3D" id="1.20.1250.20">
    <property type="entry name" value="MFS general substrate transporter like domains"/>
    <property type="match status" value="2"/>
</dbReference>
<dbReference type="InterPro" id="IPR020846">
    <property type="entry name" value="MFS_dom"/>
</dbReference>
<feature type="transmembrane region" description="Helical" evidence="5">
    <location>
        <begin position="24"/>
        <end position="48"/>
    </location>
</feature>
<feature type="transmembrane region" description="Helical" evidence="5">
    <location>
        <begin position="239"/>
        <end position="259"/>
    </location>
</feature>
<evidence type="ECO:0000313" key="7">
    <source>
        <dbReference type="EMBL" id="MBB5781509.1"/>
    </source>
</evidence>
<keyword evidence="4 5" id="KW-0472">Membrane</keyword>
<feature type="transmembrane region" description="Helical" evidence="5">
    <location>
        <begin position="271"/>
        <end position="293"/>
    </location>
</feature>
<dbReference type="PANTHER" id="PTHR23528:SF1">
    <property type="entry name" value="MAJOR FACILITATOR SUPERFAMILY (MFS) PROFILE DOMAIN-CONTAINING PROTEIN"/>
    <property type="match status" value="1"/>
</dbReference>
<evidence type="ECO:0000259" key="6">
    <source>
        <dbReference type="PROSITE" id="PS50850"/>
    </source>
</evidence>
<reference evidence="7 8" key="1">
    <citation type="submission" date="2020-08" db="EMBL/GenBank/DDBJ databases">
        <title>Sequencing the genomes of 1000 actinobacteria strains.</title>
        <authorList>
            <person name="Klenk H.-P."/>
        </authorList>
    </citation>
    <scope>NUCLEOTIDE SEQUENCE [LARGE SCALE GENOMIC DNA]</scope>
    <source>
        <strain evidence="7 8">DSM 45507</strain>
    </source>
</reference>
<dbReference type="PANTHER" id="PTHR23528">
    <property type="match status" value="1"/>
</dbReference>
<dbReference type="SUPFAM" id="SSF103473">
    <property type="entry name" value="MFS general substrate transporter"/>
    <property type="match status" value="1"/>
</dbReference>
<dbReference type="PROSITE" id="PS50850">
    <property type="entry name" value="MFS"/>
    <property type="match status" value="1"/>
</dbReference>
<dbReference type="GO" id="GO:0006814">
    <property type="term" value="P:sodium ion transport"/>
    <property type="evidence" value="ECO:0007669"/>
    <property type="project" value="InterPro"/>
</dbReference>
<evidence type="ECO:0000256" key="3">
    <source>
        <dbReference type="ARBA" id="ARBA00022989"/>
    </source>
</evidence>
<dbReference type="AlphaFoldDB" id="A0A7W9GD01"/>
<dbReference type="GO" id="GO:0022857">
    <property type="term" value="F:transmembrane transporter activity"/>
    <property type="evidence" value="ECO:0007669"/>
    <property type="project" value="InterPro"/>
</dbReference>
<keyword evidence="8" id="KW-1185">Reference proteome</keyword>
<gene>
    <name evidence="7" type="ORF">HD596_008265</name>
</gene>
<feature type="domain" description="Major facilitator superfamily (MFS) profile" evidence="6">
    <location>
        <begin position="26"/>
        <end position="422"/>
    </location>
</feature>
<evidence type="ECO:0000256" key="4">
    <source>
        <dbReference type="ARBA" id="ARBA00023136"/>
    </source>
</evidence>
<protein>
    <submittedName>
        <fullName evidence="7">MFS family permease</fullName>
    </submittedName>
</protein>
<dbReference type="InterPro" id="IPR018043">
    <property type="entry name" value="Na/Gal_symport_CS"/>
</dbReference>
<dbReference type="PROSITE" id="PS00872">
    <property type="entry name" value="NA_GALACTOSIDE_SYMP"/>
    <property type="match status" value="1"/>
</dbReference>
<proteinExistence type="predicted"/>
<evidence type="ECO:0000256" key="5">
    <source>
        <dbReference type="SAM" id="Phobius"/>
    </source>
</evidence>